<evidence type="ECO:0000313" key="7">
    <source>
        <dbReference type="EMBL" id="REI42781.1"/>
    </source>
</evidence>
<feature type="domain" description="RapZ-like N-terminal" evidence="5">
    <location>
        <begin position="1"/>
        <end position="145"/>
    </location>
</feature>
<evidence type="ECO:0000259" key="6">
    <source>
        <dbReference type="Pfam" id="PF22740"/>
    </source>
</evidence>
<name>A0ABX9KK27_9FUSO</name>
<evidence type="ECO:0000256" key="4">
    <source>
        <dbReference type="HAMAP-Rule" id="MF_00636"/>
    </source>
</evidence>
<dbReference type="Pfam" id="PF22740">
    <property type="entry name" value="PapZ_C"/>
    <property type="match status" value="1"/>
</dbReference>
<protein>
    <submittedName>
        <fullName evidence="7">RNase adapter RapZ</fullName>
    </submittedName>
</protein>
<feature type="binding site" evidence="4">
    <location>
        <begin position="49"/>
        <end position="52"/>
    </location>
    <ligand>
        <name>GTP</name>
        <dbReference type="ChEBI" id="CHEBI:37565"/>
    </ligand>
</feature>
<dbReference type="InterPro" id="IPR027417">
    <property type="entry name" value="P-loop_NTPase"/>
</dbReference>
<accession>A0ABX9KK27</accession>
<reference evidence="7 8" key="1">
    <citation type="submission" date="2018-08" db="EMBL/GenBank/DDBJ databases">
        <title>Draft genome sequence of Psychrilyobacter sp. strain SD5 isolated from Black Sea water.</title>
        <authorList>
            <person name="Yadav S."/>
            <person name="Villanueva L."/>
            <person name="Damste J.S.S."/>
        </authorList>
    </citation>
    <scope>NUCLEOTIDE SEQUENCE [LARGE SCALE GENOMIC DNA]</scope>
    <source>
        <strain evidence="7 8">SD5</strain>
    </source>
</reference>
<evidence type="ECO:0000313" key="8">
    <source>
        <dbReference type="Proteomes" id="UP000263486"/>
    </source>
</evidence>
<proteinExistence type="inferred from homology"/>
<evidence type="ECO:0000256" key="2">
    <source>
        <dbReference type="ARBA" id="ARBA00022840"/>
    </source>
</evidence>
<keyword evidence="8" id="KW-1185">Reference proteome</keyword>
<dbReference type="PIRSF" id="PIRSF005052">
    <property type="entry name" value="P-loopkin"/>
    <property type="match status" value="1"/>
</dbReference>
<dbReference type="SUPFAM" id="SSF52540">
    <property type="entry name" value="P-loop containing nucleoside triphosphate hydrolases"/>
    <property type="match status" value="1"/>
</dbReference>
<comment type="caution">
    <text evidence="7">The sequence shown here is derived from an EMBL/GenBank/DDBJ whole genome shotgun (WGS) entry which is preliminary data.</text>
</comment>
<evidence type="ECO:0000256" key="3">
    <source>
        <dbReference type="ARBA" id="ARBA00023134"/>
    </source>
</evidence>
<feature type="domain" description="RapZ C-terminal" evidence="6">
    <location>
        <begin position="153"/>
        <end position="272"/>
    </location>
</feature>
<gene>
    <name evidence="7" type="ORF">DYH56_03035</name>
</gene>
<dbReference type="InterPro" id="IPR005337">
    <property type="entry name" value="RapZ-like"/>
</dbReference>
<keyword evidence="3 4" id="KW-0342">GTP-binding</keyword>
<dbReference type="PANTHER" id="PTHR30448">
    <property type="entry name" value="RNASE ADAPTER PROTEIN RAPZ"/>
    <property type="match status" value="1"/>
</dbReference>
<dbReference type="Pfam" id="PF03668">
    <property type="entry name" value="RapZ-like_N"/>
    <property type="match status" value="1"/>
</dbReference>
<keyword evidence="2 4" id="KW-0067">ATP-binding</keyword>
<dbReference type="PANTHER" id="PTHR30448:SF0">
    <property type="entry name" value="RNASE ADAPTER PROTEIN RAPZ"/>
    <property type="match status" value="1"/>
</dbReference>
<dbReference type="InterPro" id="IPR053930">
    <property type="entry name" value="RapZ-like_N"/>
</dbReference>
<dbReference type="HAMAP" id="MF_00636">
    <property type="entry name" value="RapZ_like"/>
    <property type="match status" value="1"/>
</dbReference>
<dbReference type="EMBL" id="QUAJ01000003">
    <property type="protein sequence ID" value="REI42781.1"/>
    <property type="molecule type" value="Genomic_DNA"/>
</dbReference>
<dbReference type="Gene3D" id="3.40.50.300">
    <property type="entry name" value="P-loop containing nucleotide triphosphate hydrolases"/>
    <property type="match status" value="1"/>
</dbReference>
<evidence type="ECO:0000256" key="1">
    <source>
        <dbReference type="ARBA" id="ARBA00022741"/>
    </source>
</evidence>
<evidence type="ECO:0000259" key="5">
    <source>
        <dbReference type="Pfam" id="PF03668"/>
    </source>
</evidence>
<dbReference type="InterPro" id="IPR053931">
    <property type="entry name" value="RapZ_C"/>
</dbReference>
<dbReference type="NCBIfam" id="NF003828">
    <property type="entry name" value="PRK05416.1"/>
    <property type="match status" value="1"/>
</dbReference>
<organism evidence="7 8">
    <name type="scientific">Psychrilyobacter piezotolerans</name>
    <dbReference type="NCBI Taxonomy" id="2293438"/>
    <lineage>
        <taxon>Bacteria</taxon>
        <taxon>Fusobacteriati</taxon>
        <taxon>Fusobacteriota</taxon>
        <taxon>Fusobacteriia</taxon>
        <taxon>Fusobacteriales</taxon>
        <taxon>Fusobacteriaceae</taxon>
        <taxon>Psychrilyobacter</taxon>
    </lineage>
</organism>
<sequence>MSGAGKSTALNYFEDRGYMTIDNMPCFFIDGFKLSVYKERIKKIAIGMDIRSFESTDEFLELLESLKGKGVSYRILYLDAKDEVILNRYNLTRRYHPLEKSNSMIENISLERRMLSEIRELADIIIDTSDFTPKKMIENLKVRLEDEKIRDLVLTITTFGFKYGAPIDLDMMFDTRSLRNPYYVDELRPKNGNDSVVQEYVMNGSGSKEYLKKIEEMLEFLLPHFIKEGKTHLTVGIGCSGGKHRSVTIARKLYEYFSQKENIKVLLNHREQEKWNL</sequence>
<dbReference type="Proteomes" id="UP000263486">
    <property type="component" value="Unassembled WGS sequence"/>
</dbReference>
<keyword evidence="1 4" id="KW-0547">Nucleotide-binding</keyword>
<comment type="caution">
    <text evidence="4">Lacks conserved residue(s) required for the propagation of feature annotation.</text>
</comment>